<dbReference type="AlphaFoldDB" id="A0A914XIX8"/>
<feature type="compositionally biased region" description="Low complexity" evidence="1">
    <location>
        <begin position="131"/>
        <end position="145"/>
    </location>
</feature>
<organism evidence="2 3">
    <name type="scientific">Plectus sambesii</name>
    <dbReference type="NCBI Taxonomy" id="2011161"/>
    <lineage>
        <taxon>Eukaryota</taxon>
        <taxon>Metazoa</taxon>
        <taxon>Ecdysozoa</taxon>
        <taxon>Nematoda</taxon>
        <taxon>Chromadorea</taxon>
        <taxon>Plectida</taxon>
        <taxon>Plectina</taxon>
        <taxon>Plectoidea</taxon>
        <taxon>Plectidae</taxon>
        <taxon>Plectus</taxon>
    </lineage>
</organism>
<evidence type="ECO:0000256" key="1">
    <source>
        <dbReference type="SAM" id="MobiDB-lite"/>
    </source>
</evidence>
<evidence type="ECO:0000313" key="3">
    <source>
        <dbReference type="WBParaSite" id="PSAMB.scaffold829size42034.g9123.t1"/>
    </source>
</evidence>
<sequence>MVVIVEIFDAPAPPTPATPEGEALPPLAAPLRVLLRLLHLLPFFKRPIDDLLTYRLIDRLRAQTYLLDYERPTLDLIDNYLTFHDRLSTGLEGHPIRAMRILLKMIKSQRFADKVYDFNTSRTAGGAFGTRSSSPSGRPSRQQQPTVSFPDFQESDLPATDLPDMPATARPVYDCSDAPCCSYS</sequence>
<protein>
    <submittedName>
        <fullName evidence="3">Uncharacterized protein</fullName>
    </submittedName>
</protein>
<reference evidence="3" key="1">
    <citation type="submission" date="2022-11" db="UniProtKB">
        <authorList>
            <consortium name="WormBaseParasite"/>
        </authorList>
    </citation>
    <scope>IDENTIFICATION</scope>
</reference>
<keyword evidence="2" id="KW-1185">Reference proteome</keyword>
<name>A0A914XIX8_9BILA</name>
<proteinExistence type="predicted"/>
<accession>A0A914XIX8</accession>
<dbReference type="WBParaSite" id="PSAMB.scaffold829size42034.g9123.t1">
    <property type="protein sequence ID" value="PSAMB.scaffold829size42034.g9123.t1"/>
    <property type="gene ID" value="PSAMB.scaffold829size42034.g9123"/>
</dbReference>
<feature type="region of interest" description="Disordered" evidence="1">
    <location>
        <begin position="126"/>
        <end position="176"/>
    </location>
</feature>
<dbReference type="Proteomes" id="UP000887566">
    <property type="component" value="Unplaced"/>
</dbReference>
<evidence type="ECO:0000313" key="2">
    <source>
        <dbReference type="Proteomes" id="UP000887566"/>
    </source>
</evidence>